<name>A0A2K1K2X1_PHYPA</name>
<gene>
    <name evidence="9" type="primary">LOC112286985</name>
    <name evidence="8" type="ORF">PHYPA_012596</name>
</gene>
<evidence type="ECO:0000256" key="3">
    <source>
        <dbReference type="ARBA" id="ARBA00022676"/>
    </source>
</evidence>
<dbReference type="EC" id="2.4.1.-" evidence="6"/>
<evidence type="ECO:0000313" key="9">
    <source>
        <dbReference type="EnsemblPlants" id="Pp3c9_12300V3.1"/>
    </source>
</evidence>
<evidence type="ECO:0000256" key="6">
    <source>
        <dbReference type="RuleBase" id="RU362027"/>
    </source>
</evidence>
<dbReference type="GeneID" id="112286985"/>
<dbReference type="EnsemblPlants" id="Pp3c9_12300V3.1">
    <property type="protein sequence ID" value="Pp3c9_12300V3.1"/>
    <property type="gene ID" value="Pp3c9_12300"/>
</dbReference>
<dbReference type="RefSeq" id="XP_024385286.1">
    <property type="nucleotide sequence ID" value="XM_024529518.2"/>
</dbReference>
<proteinExistence type="inferred from homology"/>
<reference evidence="8 10" key="2">
    <citation type="journal article" date="2018" name="Plant J.">
        <title>The Physcomitrella patens chromosome-scale assembly reveals moss genome structure and evolution.</title>
        <authorList>
            <person name="Lang D."/>
            <person name="Ullrich K.K."/>
            <person name="Murat F."/>
            <person name="Fuchs J."/>
            <person name="Jenkins J."/>
            <person name="Haas F.B."/>
            <person name="Piednoel M."/>
            <person name="Gundlach H."/>
            <person name="Van Bel M."/>
            <person name="Meyberg R."/>
            <person name="Vives C."/>
            <person name="Morata J."/>
            <person name="Symeonidi A."/>
            <person name="Hiss M."/>
            <person name="Muchero W."/>
            <person name="Kamisugi Y."/>
            <person name="Saleh O."/>
            <person name="Blanc G."/>
            <person name="Decker E.L."/>
            <person name="van Gessel N."/>
            <person name="Grimwood J."/>
            <person name="Hayes R.D."/>
            <person name="Graham S.W."/>
            <person name="Gunter L.E."/>
            <person name="McDaniel S.F."/>
            <person name="Hoernstein S.N.W."/>
            <person name="Larsson A."/>
            <person name="Li F.W."/>
            <person name="Perroud P.F."/>
            <person name="Phillips J."/>
            <person name="Ranjan P."/>
            <person name="Rokshar D.S."/>
            <person name="Rothfels C.J."/>
            <person name="Schneider L."/>
            <person name="Shu S."/>
            <person name="Stevenson D.W."/>
            <person name="Thummler F."/>
            <person name="Tillich M."/>
            <person name="Villarreal Aguilar J.C."/>
            <person name="Widiez T."/>
            <person name="Wong G.K."/>
            <person name="Wymore A."/>
            <person name="Zhang Y."/>
            <person name="Zimmer A.D."/>
            <person name="Quatrano R.S."/>
            <person name="Mayer K.F.X."/>
            <person name="Goodstein D."/>
            <person name="Casacuberta J.M."/>
            <person name="Vandepoele K."/>
            <person name="Reski R."/>
            <person name="Cuming A.C."/>
            <person name="Tuskan G.A."/>
            <person name="Maumus F."/>
            <person name="Salse J."/>
            <person name="Schmutz J."/>
            <person name="Rensing S.A."/>
        </authorList>
    </citation>
    <scope>NUCLEOTIDE SEQUENCE [LARGE SCALE GENOMIC DNA]</scope>
    <source>
        <strain evidence="9 10">cv. Gransden 2004</strain>
    </source>
</reference>
<evidence type="ECO:0000313" key="10">
    <source>
        <dbReference type="Proteomes" id="UP000006727"/>
    </source>
</evidence>
<sequence>MPDYQPYPSLAMRRQPRPLSDEEARRTRTIRSDLEPAPQPRPAFTYLAVFLLCGFVALQMYPSTHWRHPQDKLKRWIRHENPKTVPASGSDSFHSSSDEVQAQQAQDLASQEADSNTLDDEKHDNNTLAFLKKAGEQVVHIFVSTDGTDFRPLAVLVNSSISNAVNPERLHFHLVLPPSLRLRAKHLAAFFQKTKIEIVGDTIDFEDMKKHMTFWNNSEAEPEPQSMYSFVPFLLPQYFKDVGRLIYLDADVVVKGNIEELMHIDLENKAIAAVEDCSQKLETYFDLDRLAKIQARPEKPAWVPAEPINPNACGLNEGVLVIDTNPWNKQQVTKAIFWWMDEFRSADSALYKHGFSQPLFLLALYGRYKKLDSPWNVRGLGRNVFSDHEREYLERKYNHKPDRKPFISLDADTAKILHYNGKFKPWKRVRPVGASADVVSRCGSKGIECAKLWWEYLDPVTDAILRNDDDL</sequence>
<evidence type="ECO:0000256" key="1">
    <source>
        <dbReference type="ARBA" id="ARBA00004877"/>
    </source>
</evidence>
<feature type="region of interest" description="Disordered" evidence="7">
    <location>
        <begin position="84"/>
        <end position="122"/>
    </location>
</feature>
<dbReference type="GO" id="GO:0005794">
    <property type="term" value="C:Golgi apparatus"/>
    <property type="evidence" value="ECO:0000318"/>
    <property type="project" value="GO_Central"/>
</dbReference>
<evidence type="ECO:0000256" key="4">
    <source>
        <dbReference type="ARBA" id="ARBA00022679"/>
    </source>
</evidence>
<keyword evidence="10" id="KW-1185">Reference proteome</keyword>
<dbReference type="InterPro" id="IPR050748">
    <property type="entry name" value="Glycosyltrans_8_dom-fam"/>
</dbReference>
<dbReference type="InterPro" id="IPR002495">
    <property type="entry name" value="Glyco_trans_8"/>
</dbReference>
<dbReference type="SUPFAM" id="SSF53448">
    <property type="entry name" value="Nucleotide-diphospho-sugar transferases"/>
    <property type="match status" value="1"/>
</dbReference>
<dbReference type="InterPro" id="IPR029044">
    <property type="entry name" value="Nucleotide-diphossugar_trans"/>
</dbReference>
<evidence type="ECO:0000256" key="7">
    <source>
        <dbReference type="SAM" id="MobiDB-lite"/>
    </source>
</evidence>
<dbReference type="GO" id="GO:0046872">
    <property type="term" value="F:metal ion binding"/>
    <property type="evidence" value="ECO:0007669"/>
    <property type="project" value="UniProtKB-KW"/>
</dbReference>
<dbReference type="GO" id="GO:0016757">
    <property type="term" value="F:glycosyltransferase activity"/>
    <property type="evidence" value="ECO:0007669"/>
    <property type="project" value="UniProtKB-KW"/>
</dbReference>
<accession>A0A2K1K2X1</accession>
<comment type="pathway">
    <text evidence="1">Glycan metabolism; pectin biosynthesis.</text>
</comment>
<reference evidence="9" key="3">
    <citation type="submission" date="2020-12" db="UniProtKB">
        <authorList>
            <consortium name="EnsemblPlants"/>
        </authorList>
    </citation>
    <scope>IDENTIFICATION</scope>
</reference>
<evidence type="ECO:0000256" key="2">
    <source>
        <dbReference type="ARBA" id="ARBA00006351"/>
    </source>
</evidence>
<reference evidence="8 10" key="1">
    <citation type="journal article" date="2008" name="Science">
        <title>The Physcomitrella genome reveals evolutionary insights into the conquest of land by plants.</title>
        <authorList>
            <person name="Rensing S."/>
            <person name="Lang D."/>
            <person name="Zimmer A."/>
            <person name="Terry A."/>
            <person name="Salamov A."/>
            <person name="Shapiro H."/>
            <person name="Nishiyama T."/>
            <person name="Perroud P.-F."/>
            <person name="Lindquist E."/>
            <person name="Kamisugi Y."/>
            <person name="Tanahashi T."/>
            <person name="Sakakibara K."/>
            <person name="Fujita T."/>
            <person name="Oishi K."/>
            <person name="Shin-I T."/>
            <person name="Kuroki Y."/>
            <person name="Toyoda A."/>
            <person name="Suzuki Y."/>
            <person name="Hashimoto A."/>
            <person name="Yamaguchi K."/>
            <person name="Sugano A."/>
            <person name="Kohara Y."/>
            <person name="Fujiyama A."/>
            <person name="Anterola A."/>
            <person name="Aoki S."/>
            <person name="Ashton N."/>
            <person name="Barbazuk W.B."/>
            <person name="Barker E."/>
            <person name="Bennetzen J."/>
            <person name="Bezanilla M."/>
            <person name="Blankenship R."/>
            <person name="Cho S.H."/>
            <person name="Dutcher S."/>
            <person name="Estelle M."/>
            <person name="Fawcett J.A."/>
            <person name="Gundlach H."/>
            <person name="Hanada K."/>
            <person name="Heyl A."/>
            <person name="Hicks K.A."/>
            <person name="Hugh J."/>
            <person name="Lohr M."/>
            <person name="Mayer K."/>
            <person name="Melkozernov A."/>
            <person name="Murata T."/>
            <person name="Nelson D."/>
            <person name="Pils B."/>
            <person name="Prigge M."/>
            <person name="Reiss B."/>
            <person name="Renner T."/>
            <person name="Rombauts S."/>
            <person name="Rushton P."/>
            <person name="Sanderfoot A."/>
            <person name="Schween G."/>
            <person name="Shiu S.-H."/>
            <person name="Stueber K."/>
            <person name="Theodoulou F.L."/>
            <person name="Tu H."/>
            <person name="Van de Peer Y."/>
            <person name="Verrier P.J."/>
            <person name="Waters E."/>
            <person name="Wood A."/>
            <person name="Yang L."/>
            <person name="Cove D."/>
            <person name="Cuming A."/>
            <person name="Hasebe M."/>
            <person name="Lucas S."/>
            <person name="Mishler D.B."/>
            <person name="Reski R."/>
            <person name="Grigoriev I."/>
            <person name="Quatrano R.S."/>
            <person name="Boore J.L."/>
        </authorList>
    </citation>
    <scope>NUCLEOTIDE SEQUENCE [LARGE SCALE GENOMIC DNA]</scope>
    <source>
        <strain evidence="9 10">cv. Gransden 2004</strain>
    </source>
</reference>
<dbReference type="AlphaFoldDB" id="A0A2K1K2X1"/>
<dbReference type="Proteomes" id="UP000006727">
    <property type="component" value="Chromosome 9"/>
</dbReference>
<organism evidence="8">
    <name type="scientific">Physcomitrium patens</name>
    <name type="common">Spreading-leaved earth moss</name>
    <name type="synonym">Physcomitrella patens</name>
    <dbReference type="NCBI Taxonomy" id="3218"/>
    <lineage>
        <taxon>Eukaryota</taxon>
        <taxon>Viridiplantae</taxon>
        <taxon>Streptophyta</taxon>
        <taxon>Embryophyta</taxon>
        <taxon>Bryophyta</taxon>
        <taxon>Bryophytina</taxon>
        <taxon>Bryopsida</taxon>
        <taxon>Funariidae</taxon>
        <taxon>Funariales</taxon>
        <taxon>Funariaceae</taxon>
        <taxon>Physcomitrium</taxon>
    </lineage>
</organism>
<feature type="region of interest" description="Disordered" evidence="7">
    <location>
        <begin position="1"/>
        <end position="38"/>
    </location>
</feature>
<dbReference type="PANTHER" id="PTHR13778:SF47">
    <property type="entry name" value="LIPOPOLYSACCHARIDE 1,3-GALACTOSYLTRANSFERASE"/>
    <property type="match status" value="1"/>
</dbReference>
<dbReference type="EMBL" id="ABEU02000009">
    <property type="protein sequence ID" value="PNR48123.1"/>
    <property type="molecule type" value="Genomic_DNA"/>
</dbReference>
<feature type="compositionally biased region" description="Basic and acidic residues" evidence="7">
    <location>
        <begin position="19"/>
        <end position="34"/>
    </location>
</feature>
<dbReference type="PANTHER" id="PTHR13778">
    <property type="entry name" value="GLYCOSYLTRANSFERASE 8 DOMAIN-CONTAINING PROTEIN"/>
    <property type="match status" value="1"/>
</dbReference>
<comment type="similarity">
    <text evidence="2 6">Belongs to the glycosyltransferase 8 family.</text>
</comment>
<feature type="compositionally biased region" description="Polar residues" evidence="7">
    <location>
        <begin position="98"/>
        <end position="116"/>
    </location>
</feature>
<evidence type="ECO:0000313" key="8">
    <source>
        <dbReference type="EMBL" id="PNR48123.1"/>
    </source>
</evidence>
<dbReference type="Gramene" id="Pp3c9_12300V3.2">
    <property type="protein sequence ID" value="Pp3c9_12300V3.2"/>
    <property type="gene ID" value="Pp3c9_12300"/>
</dbReference>
<dbReference type="EnsemblPlants" id="Pp3c9_12300V3.2">
    <property type="protein sequence ID" value="Pp3c9_12300V3.2"/>
    <property type="gene ID" value="Pp3c9_12300"/>
</dbReference>
<dbReference type="PaxDb" id="3218-PP1S29_210V6.1"/>
<dbReference type="OMA" id="RWIRHEN"/>
<dbReference type="Gene3D" id="3.90.550.10">
    <property type="entry name" value="Spore Coat Polysaccharide Biosynthesis Protein SpsA, Chain A"/>
    <property type="match status" value="1"/>
</dbReference>
<keyword evidence="5" id="KW-0479">Metal-binding</keyword>
<keyword evidence="3" id="KW-0328">Glycosyltransferase</keyword>
<dbReference type="Pfam" id="PF01501">
    <property type="entry name" value="Glyco_transf_8"/>
    <property type="match status" value="1"/>
</dbReference>
<dbReference type="KEGG" id="ppp:112286985"/>
<dbReference type="OrthoDB" id="411524at2759"/>
<dbReference type="Gramene" id="Pp3c9_12300V3.1">
    <property type="protein sequence ID" value="Pp3c9_12300V3.1"/>
    <property type="gene ID" value="Pp3c9_12300"/>
</dbReference>
<protein>
    <recommendedName>
        <fullName evidence="6">Hexosyltransferase</fullName>
        <ecNumber evidence="6">2.4.1.-</ecNumber>
    </recommendedName>
</protein>
<evidence type="ECO:0000256" key="5">
    <source>
        <dbReference type="ARBA" id="ARBA00022723"/>
    </source>
</evidence>
<keyword evidence="4" id="KW-0808">Transferase</keyword>